<name>A0A7C3VUR5_9CYAN</name>
<gene>
    <name evidence="1" type="ORF">ENR15_21580</name>
</gene>
<dbReference type="InterPro" id="IPR052551">
    <property type="entry name" value="UV-DNA_repair_photolyase"/>
</dbReference>
<proteinExistence type="predicted"/>
<dbReference type="EMBL" id="DSPX01000220">
    <property type="protein sequence ID" value="HGG03156.1"/>
    <property type="molecule type" value="Genomic_DNA"/>
</dbReference>
<protein>
    <submittedName>
        <fullName evidence="1">Uncharacterized protein</fullName>
    </submittedName>
</protein>
<comment type="caution">
    <text evidence="1">The sequence shown here is derived from an EMBL/GenBank/DDBJ whole genome shotgun (WGS) entry which is preliminary data.</text>
</comment>
<dbReference type="PANTHER" id="PTHR38657">
    <property type="entry name" value="SLR1343 PROTEIN"/>
    <property type="match status" value="1"/>
</dbReference>
<reference evidence="1" key="1">
    <citation type="journal article" date="2020" name="mSystems">
        <title>Genome- and Community-Level Interaction Insights into Carbon Utilization and Element Cycling Functions of Hydrothermarchaeota in Hydrothermal Sediment.</title>
        <authorList>
            <person name="Zhou Z."/>
            <person name="Liu Y."/>
            <person name="Xu W."/>
            <person name="Pan J."/>
            <person name="Luo Z.H."/>
            <person name="Li M."/>
        </authorList>
    </citation>
    <scope>NUCLEOTIDE SEQUENCE [LARGE SCALE GENOMIC DNA]</scope>
    <source>
        <strain evidence="1">SpSt-374</strain>
    </source>
</reference>
<organism evidence="1">
    <name type="scientific">Planktothricoides sp. SpSt-374</name>
    <dbReference type="NCBI Taxonomy" id="2282167"/>
    <lineage>
        <taxon>Bacteria</taxon>
        <taxon>Bacillati</taxon>
        <taxon>Cyanobacteriota</taxon>
        <taxon>Cyanophyceae</taxon>
        <taxon>Oscillatoriophycideae</taxon>
        <taxon>Oscillatoriales</taxon>
        <taxon>Oscillatoriaceae</taxon>
        <taxon>Planktothricoides</taxon>
    </lineage>
</organism>
<sequence>MSDYSGNCADNYQQKAGATACPFNFFYGDFLHRHRSRLQKQGRMSFILKNLDRMSESELQEIRSLARDWHGDGE</sequence>
<evidence type="ECO:0000313" key="1">
    <source>
        <dbReference type="EMBL" id="HGG03156.1"/>
    </source>
</evidence>
<dbReference type="AlphaFoldDB" id="A0A7C3VUR5"/>
<dbReference type="PANTHER" id="PTHR38657:SF1">
    <property type="entry name" value="SLR1343 PROTEIN"/>
    <property type="match status" value="1"/>
</dbReference>
<dbReference type="Gene3D" id="1.10.10.1710">
    <property type="entry name" value="Deoxyribodipyrimidine photolyase-related"/>
    <property type="match status" value="1"/>
</dbReference>
<accession>A0A7C3VUR5</accession>